<name>A0ABQ7DMH1_BRACR</name>
<gene>
    <name evidence="2" type="ORF">DY000_02030317</name>
</gene>
<evidence type="ECO:0000313" key="2">
    <source>
        <dbReference type="EMBL" id="KAF3579198.1"/>
    </source>
</evidence>
<dbReference type="Proteomes" id="UP000266723">
    <property type="component" value="Unassembled WGS sequence"/>
</dbReference>
<evidence type="ECO:0000256" key="1">
    <source>
        <dbReference type="SAM" id="Phobius"/>
    </source>
</evidence>
<keyword evidence="1" id="KW-0472">Membrane</keyword>
<keyword evidence="1" id="KW-1133">Transmembrane helix</keyword>
<reference evidence="2 3" key="1">
    <citation type="journal article" date="2020" name="BMC Genomics">
        <title>Intraspecific diversification of the crop wild relative Brassica cretica Lam. using demographic model selection.</title>
        <authorList>
            <person name="Kioukis A."/>
            <person name="Michalopoulou V.A."/>
            <person name="Briers L."/>
            <person name="Pirintsos S."/>
            <person name="Studholme D.J."/>
            <person name="Pavlidis P."/>
            <person name="Sarris P.F."/>
        </authorList>
    </citation>
    <scope>NUCLEOTIDE SEQUENCE [LARGE SCALE GENOMIC DNA]</scope>
    <source>
        <strain evidence="3">cv. PFS-1207/04</strain>
    </source>
</reference>
<feature type="transmembrane region" description="Helical" evidence="1">
    <location>
        <begin position="22"/>
        <end position="41"/>
    </location>
</feature>
<evidence type="ECO:0000313" key="3">
    <source>
        <dbReference type="Proteomes" id="UP000266723"/>
    </source>
</evidence>
<dbReference type="EMBL" id="QGKV02000649">
    <property type="protein sequence ID" value="KAF3579198.1"/>
    <property type="molecule type" value="Genomic_DNA"/>
</dbReference>
<protein>
    <submittedName>
        <fullName evidence="2">Uncharacterized protein</fullName>
    </submittedName>
</protein>
<accession>A0ABQ7DMH1</accession>
<organism evidence="2 3">
    <name type="scientific">Brassica cretica</name>
    <name type="common">Mustard</name>
    <dbReference type="NCBI Taxonomy" id="69181"/>
    <lineage>
        <taxon>Eukaryota</taxon>
        <taxon>Viridiplantae</taxon>
        <taxon>Streptophyta</taxon>
        <taxon>Embryophyta</taxon>
        <taxon>Tracheophyta</taxon>
        <taxon>Spermatophyta</taxon>
        <taxon>Magnoliopsida</taxon>
        <taxon>eudicotyledons</taxon>
        <taxon>Gunneridae</taxon>
        <taxon>Pentapetalae</taxon>
        <taxon>rosids</taxon>
        <taxon>malvids</taxon>
        <taxon>Brassicales</taxon>
        <taxon>Brassicaceae</taxon>
        <taxon>Brassiceae</taxon>
        <taxon>Brassica</taxon>
    </lineage>
</organism>
<sequence length="98" mass="11430">MVNLQFYCFHFSRIFCDILAEVVHLVFVIWTLSSLPTFVVGNSRLFLSQLYLLNLEDIFFFLRHWFVEGGIVLSCSAPRSSRIYIGFFLRRIGMIAGI</sequence>
<comment type="caution">
    <text evidence="2">The sequence shown here is derived from an EMBL/GenBank/DDBJ whole genome shotgun (WGS) entry which is preliminary data.</text>
</comment>
<proteinExistence type="predicted"/>
<keyword evidence="1" id="KW-0812">Transmembrane</keyword>
<keyword evidence="3" id="KW-1185">Reference proteome</keyword>